<evidence type="ECO:0000256" key="5">
    <source>
        <dbReference type="ARBA" id="ARBA00022801"/>
    </source>
</evidence>
<comment type="similarity">
    <text evidence="2 8">Belongs to the PHP hydrolase family. HisK subfamily.</text>
</comment>
<feature type="domain" description="PHP" evidence="9">
    <location>
        <begin position="5"/>
        <end position="213"/>
    </location>
</feature>
<keyword evidence="4 8" id="KW-0028">Amino-acid biosynthesis</keyword>
<dbReference type="GO" id="GO:0004401">
    <property type="term" value="F:histidinol-phosphatase activity"/>
    <property type="evidence" value="ECO:0007669"/>
    <property type="project" value="UniProtKB-UniRule"/>
</dbReference>
<dbReference type="Pfam" id="PF02811">
    <property type="entry name" value="PHP"/>
    <property type="match status" value="1"/>
</dbReference>
<dbReference type="Proteomes" id="UP000799767">
    <property type="component" value="Unassembled WGS sequence"/>
</dbReference>
<keyword evidence="5 8" id="KW-0378">Hydrolase</keyword>
<dbReference type="InterPro" id="IPR004013">
    <property type="entry name" value="PHP_dom"/>
</dbReference>
<comment type="pathway">
    <text evidence="1 8">Amino-acid biosynthesis; L-histidine biosynthesis; L-histidine from 5-phospho-alpha-D-ribose 1-diphosphate: step 8/9.</text>
</comment>
<dbReference type="PANTHER" id="PTHR21039">
    <property type="entry name" value="HISTIDINOL PHOSPHATASE-RELATED"/>
    <property type="match status" value="1"/>
</dbReference>
<dbReference type="FunFam" id="3.20.20.140:FF:000059">
    <property type="entry name" value="Histidinol-phosphatase"/>
    <property type="match status" value="1"/>
</dbReference>
<proteinExistence type="inferred from homology"/>
<evidence type="ECO:0000259" key="9">
    <source>
        <dbReference type="Pfam" id="PF02811"/>
    </source>
</evidence>
<keyword evidence="11" id="KW-1185">Reference proteome</keyword>
<evidence type="ECO:0000313" key="11">
    <source>
        <dbReference type="Proteomes" id="UP000799767"/>
    </source>
</evidence>
<dbReference type="UniPathway" id="UPA00031">
    <property type="reaction ID" value="UER00013"/>
</dbReference>
<gene>
    <name evidence="10" type="ORF">BDY17DRAFT_254827</name>
</gene>
<evidence type="ECO:0000256" key="8">
    <source>
        <dbReference type="RuleBase" id="RU366003"/>
    </source>
</evidence>
<evidence type="ECO:0000256" key="7">
    <source>
        <dbReference type="ARBA" id="ARBA00049158"/>
    </source>
</evidence>
<dbReference type="EMBL" id="MU001639">
    <property type="protein sequence ID" value="KAF2480672.1"/>
    <property type="molecule type" value="Genomic_DNA"/>
</dbReference>
<dbReference type="RefSeq" id="XP_033587242.1">
    <property type="nucleotide sequence ID" value="XM_033731471.1"/>
</dbReference>
<reference evidence="10" key="1">
    <citation type="journal article" date="2020" name="Stud. Mycol.">
        <title>101 Dothideomycetes genomes: a test case for predicting lifestyles and emergence of pathogens.</title>
        <authorList>
            <person name="Haridas S."/>
            <person name="Albert R."/>
            <person name="Binder M."/>
            <person name="Bloem J."/>
            <person name="Labutti K."/>
            <person name="Salamov A."/>
            <person name="Andreopoulos B."/>
            <person name="Baker S."/>
            <person name="Barry K."/>
            <person name="Bills G."/>
            <person name="Bluhm B."/>
            <person name="Cannon C."/>
            <person name="Castanera R."/>
            <person name="Culley D."/>
            <person name="Daum C."/>
            <person name="Ezra D."/>
            <person name="Gonzalez J."/>
            <person name="Henrissat B."/>
            <person name="Kuo A."/>
            <person name="Liang C."/>
            <person name="Lipzen A."/>
            <person name="Lutzoni F."/>
            <person name="Magnuson J."/>
            <person name="Mondo S."/>
            <person name="Nolan M."/>
            <person name="Ohm R."/>
            <person name="Pangilinan J."/>
            <person name="Park H.-J."/>
            <person name="Ramirez L."/>
            <person name="Alfaro M."/>
            <person name="Sun H."/>
            <person name="Tritt A."/>
            <person name="Yoshinaga Y."/>
            <person name="Zwiers L.-H."/>
            <person name="Turgeon B."/>
            <person name="Goodwin S."/>
            <person name="Spatafora J."/>
            <person name="Crous P."/>
            <person name="Grigoriev I."/>
        </authorList>
    </citation>
    <scope>NUCLEOTIDE SEQUENCE</scope>
    <source>
        <strain evidence="10">CBS 113389</strain>
    </source>
</reference>
<dbReference type="NCBIfam" id="TIGR01856">
    <property type="entry name" value="hisJ_fam"/>
    <property type="match status" value="1"/>
</dbReference>
<dbReference type="GO" id="GO:0000105">
    <property type="term" value="P:L-histidine biosynthetic process"/>
    <property type="evidence" value="ECO:0007669"/>
    <property type="project" value="UniProtKB-UniRule"/>
</dbReference>
<evidence type="ECO:0000256" key="2">
    <source>
        <dbReference type="ARBA" id="ARBA00009152"/>
    </source>
</evidence>
<accession>A0A6A6PKY1</accession>
<comment type="catalytic activity">
    <reaction evidence="7 8">
        <text>L-histidinol phosphate + H2O = L-histidinol + phosphate</text>
        <dbReference type="Rhea" id="RHEA:14465"/>
        <dbReference type="ChEBI" id="CHEBI:15377"/>
        <dbReference type="ChEBI" id="CHEBI:43474"/>
        <dbReference type="ChEBI" id="CHEBI:57699"/>
        <dbReference type="ChEBI" id="CHEBI:57980"/>
        <dbReference type="EC" id="3.1.3.15"/>
    </reaction>
</comment>
<dbReference type="Gene3D" id="3.20.20.140">
    <property type="entry name" value="Metal-dependent hydrolases"/>
    <property type="match status" value="1"/>
</dbReference>
<dbReference type="SUPFAM" id="SSF89550">
    <property type="entry name" value="PHP domain-like"/>
    <property type="match status" value="1"/>
</dbReference>
<protein>
    <recommendedName>
        <fullName evidence="3 8">Histidinol-phosphatase</fullName>
        <shortName evidence="8">HolPase</shortName>
        <ecNumber evidence="3 8">3.1.3.15</ecNumber>
    </recommendedName>
</protein>
<dbReference type="GO" id="GO:0005737">
    <property type="term" value="C:cytoplasm"/>
    <property type="evidence" value="ECO:0007669"/>
    <property type="project" value="TreeGrafter"/>
</dbReference>
<dbReference type="CDD" id="cd12110">
    <property type="entry name" value="PHP_HisPPase_Hisj_like"/>
    <property type="match status" value="1"/>
</dbReference>
<evidence type="ECO:0000256" key="1">
    <source>
        <dbReference type="ARBA" id="ARBA00004970"/>
    </source>
</evidence>
<dbReference type="GeneID" id="54472473"/>
<dbReference type="PANTHER" id="PTHR21039:SF0">
    <property type="entry name" value="HISTIDINOL-PHOSPHATASE"/>
    <property type="match status" value="1"/>
</dbReference>
<organism evidence="10 11">
    <name type="scientific">Neohortaea acidophila</name>
    <dbReference type="NCBI Taxonomy" id="245834"/>
    <lineage>
        <taxon>Eukaryota</taxon>
        <taxon>Fungi</taxon>
        <taxon>Dikarya</taxon>
        <taxon>Ascomycota</taxon>
        <taxon>Pezizomycotina</taxon>
        <taxon>Dothideomycetes</taxon>
        <taxon>Dothideomycetidae</taxon>
        <taxon>Mycosphaerellales</taxon>
        <taxon>Teratosphaeriaceae</taxon>
        <taxon>Neohortaea</taxon>
    </lineage>
</organism>
<dbReference type="AlphaFoldDB" id="A0A6A6PKY1"/>
<evidence type="ECO:0000313" key="10">
    <source>
        <dbReference type="EMBL" id="KAF2480672.1"/>
    </source>
</evidence>
<dbReference type="InterPro" id="IPR010140">
    <property type="entry name" value="Histidinol_P_phosphatase_HisJ"/>
</dbReference>
<dbReference type="InterPro" id="IPR016195">
    <property type="entry name" value="Pol/histidinol_Pase-like"/>
</dbReference>
<evidence type="ECO:0000256" key="3">
    <source>
        <dbReference type="ARBA" id="ARBA00013085"/>
    </source>
</evidence>
<evidence type="ECO:0000256" key="4">
    <source>
        <dbReference type="ARBA" id="ARBA00022605"/>
    </source>
</evidence>
<sequence>MPFSHHSHSGQFCGHATNTLDEVVQAAINKGMTTFCLTEHIPRERIDFYPREEEEHTPETLYKLFDDYYREARRLQAVYKDQIVLFIGFEGEWIRPSSLTIIHDLLSRYEVDLFLGSVHHVHTIPIDYDPPVYHRARDVGNATDERIFQDYFDAQLAMLEALHPPIVAHFDLIRLFSDQPNQTWKTWPSVWAKLLRNLRFIADYGGVLELNSSSLRKGMTEAYPQVEVCQEFKALGGRFTLSDDSHGVPHVGLNYDKVLDCVKRAGIADVCHLAPVSDTVKPHDSRFPNVGWQTVSVADLEKHPFWAN</sequence>
<name>A0A6A6PKY1_9PEZI</name>
<evidence type="ECO:0000256" key="6">
    <source>
        <dbReference type="ARBA" id="ARBA00023102"/>
    </source>
</evidence>
<dbReference type="OrthoDB" id="5957391at2759"/>
<keyword evidence="6 8" id="KW-0368">Histidine biosynthesis</keyword>
<dbReference type="EC" id="3.1.3.15" evidence="3 8"/>